<dbReference type="PROSITE" id="PS50931">
    <property type="entry name" value="HTH_LYSR"/>
    <property type="match status" value="1"/>
</dbReference>
<dbReference type="Proteomes" id="UP000252884">
    <property type="component" value="Unassembled WGS sequence"/>
</dbReference>
<dbReference type="Pfam" id="PF03466">
    <property type="entry name" value="LysR_substrate"/>
    <property type="match status" value="1"/>
</dbReference>
<protein>
    <submittedName>
        <fullName evidence="6">DNA-binding transcriptional LysR family regulator</fullName>
    </submittedName>
</protein>
<evidence type="ECO:0000313" key="6">
    <source>
        <dbReference type="EMBL" id="RCW67993.1"/>
    </source>
</evidence>
<comment type="similarity">
    <text evidence="1">Belongs to the LysR transcriptional regulatory family.</text>
</comment>
<keyword evidence="2" id="KW-0805">Transcription regulation</keyword>
<keyword evidence="7" id="KW-1185">Reference proteome</keyword>
<sequence>MRPAASRSAAGRRGAGPGLTVAPVELRTLRYFIAVLEAGSLSRAASTLYVAQPALTAQIRKLEDDLGAQLFERSHAGMTPTPAGLQLYQDARRLLSDAAAVRERVRSLPQGPEGSVTVALPFLLASLLMGPVLTALKASHPRIRVFVLDDLSLLVRKAMVDRRADVGILVDTAQVDGLRSRPFAREAMYFCGHDTAGTVAPLLQRGAPRTRHPRIAFADAAAQPLVLQSRRFSIRQRVEEAAASQDVVLNIAHEHDSARVIRSLYASGAGFTFTPACALPDAGRRAAPWLVARVVEPELQRSYSLATAADRPLDAAATVVVQALEHQARALIANGRWEAEWLGETDAPPATRARARRPAR</sequence>
<evidence type="ECO:0000313" key="7">
    <source>
        <dbReference type="Proteomes" id="UP000252884"/>
    </source>
</evidence>
<organism evidence="6 7">
    <name type="scientific">Pseudorhodoferax soli</name>
    <dbReference type="NCBI Taxonomy" id="545864"/>
    <lineage>
        <taxon>Bacteria</taxon>
        <taxon>Pseudomonadati</taxon>
        <taxon>Pseudomonadota</taxon>
        <taxon>Betaproteobacteria</taxon>
        <taxon>Burkholderiales</taxon>
        <taxon>Comamonadaceae</taxon>
    </lineage>
</organism>
<keyword evidence="3 6" id="KW-0238">DNA-binding</keyword>
<dbReference type="InterPro" id="IPR050950">
    <property type="entry name" value="HTH-type_LysR_regulators"/>
</dbReference>
<evidence type="ECO:0000256" key="1">
    <source>
        <dbReference type="ARBA" id="ARBA00009437"/>
    </source>
</evidence>
<evidence type="ECO:0000259" key="5">
    <source>
        <dbReference type="PROSITE" id="PS50931"/>
    </source>
</evidence>
<dbReference type="EMBL" id="QPJK01000008">
    <property type="protein sequence ID" value="RCW67993.1"/>
    <property type="molecule type" value="Genomic_DNA"/>
</dbReference>
<gene>
    <name evidence="6" type="ORF">DES41_108170</name>
</gene>
<reference evidence="6 7" key="1">
    <citation type="submission" date="2018-07" db="EMBL/GenBank/DDBJ databases">
        <title>Genomic Encyclopedia of Type Strains, Phase IV (KMG-IV): sequencing the most valuable type-strain genomes for metagenomic binning, comparative biology and taxonomic classification.</title>
        <authorList>
            <person name="Goeker M."/>
        </authorList>
    </citation>
    <scope>NUCLEOTIDE SEQUENCE [LARGE SCALE GENOMIC DNA]</scope>
    <source>
        <strain evidence="6 7">DSM 21634</strain>
    </source>
</reference>
<dbReference type="Pfam" id="PF00126">
    <property type="entry name" value="HTH_1"/>
    <property type="match status" value="1"/>
</dbReference>
<dbReference type="GO" id="GO:0005829">
    <property type="term" value="C:cytosol"/>
    <property type="evidence" value="ECO:0007669"/>
    <property type="project" value="TreeGrafter"/>
</dbReference>
<dbReference type="SUPFAM" id="SSF53850">
    <property type="entry name" value="Periplasmic binding protein-like II"/>
    <property type="match status" value="1"/>
</dbReference>
<name>A0A368XJ54_9BURK</name>
<evidence type="ECO:0000256" key="4">
    <source>
        <dbReference type="ARBA" id="ARBA00023163"/>
    </source>
</evidence>
<feature type="domain" description="HTH lysR-type" evidence="5">
    <location>
        <begin position="24"/>
        <end position="81"/>
    </location>
</feature>
<dbReference type="AlphaFoldDB" id="A0A368XJ54"/>
<accession>A0A368XJ54</accession>
<dbReference type="InterPro" id="IPR036390">
    <property type="entry name" value="WH_DNA-bd_sf"/>
</dbReference>
<dbReference type="GO" id="GO:0003700">
    <property type="term" value="F:DNA-binding transcription factor activity"/>
    <property type="evidence" value="ECO:0007669"/>
    <property type="project" value="InterPro"/>
</dbReference>
<dbReference type="Gene3D" id="1.10.10.10">
    <property type="entry name" value="Winged helix-like DNA-binding domain superfamily/Winged helix DNA-binding domain"/>
    <property type="match status" value="1"/>
</dbReference>
<keyword evidence="4" id="KW-0804">Transcription</keyword>
<dbReference type="PANTHER" id="PTHR30419">
    <property type="entry name" value="HTH-TYPE TRANSCRIPTIONAL REGULATOR YBHD"/>
    <property type="match status" value="1"/>
</dbReference>
<dbReference type="InterPro" id="IPR036388">
    <property type="entry name" value="WH-like_DNA-bd_sf"/>
</dbReference>
<evidence type="ECO:0000256" key="3">
    <source>
        <dbReference type="ARBA" id="ARBA00023125"/>
    </source>
</evidence>
<evidence type="ECO:0000256" key="2">
    <source>
        <dbReference type="ARBA" id="ARBA00023015"/>
    </source>
</evidence>
<dbReference type="InterPro" id="IPR005119">
    <property type="entry name" value="LysR_subst-bd"/>
</dbReference>
<comment type="caution">
    <text evidence="6">The sequence shown here is derived from an EMBL/GenBank/DDBJ whole genome shotgun (WGS) entry which is preliminary data.</text>
</comment>
<proteinExistence type="inferred from homology"/>
<dbReference type="SUPFAM" id="SSF46785">
    <property type="entry name" value="Winged helix' DNA-binding domain"/>
    <property type="match status" value="1"/>
</dbReference>
<dbReference type="Gene3D" id="3.40.190.290">
    <property type="match status" value="1"/>
</dbReference>
<dbReference type="PRINTS" id="PR00039">
    <property type="entry name" value="HTHLYSR"/>
</dbReference>
<dbReference type="GO" id="GO:0003677">
    <property type="term" value="F:DNA binding"/>
    <property type="evidence" value="ECO:0007669"/>
    <property type="project" value="UniProtKB-KW"/>
</dbReference>
<dbReference type="FunFam" id="1.10.10.10:FF:000001">
    <property type="entry name" value="LysR family transcriptional regulator"/>
    <property type="match status" value="1"/>
</dbReference>
<dbReference type="InterPro" id="IPR000847">
    <property type="entry name" value="LysR_HTH_N"/>
</dbReference>